<dbReference type="GO" id="GO:0005829">
    <property type="term" value="C:cytosol"/>
    <property type="evidence" value="ECO:0007669"/>
    <property type="project" value="TreeGrafter"/>
</dbReference>
<comment type="similarity">
    <text evidence="8">Belongs to the DyP-type peroxidase family.</text>
</comment>
<comment type="caution">
    <text evidence="12">The sequence shown here is derived from an EMBL/GenBank/DDBJ whole genome shotgun (WGS) entry which is preliminary data.</text>
</comment>
<sequence length="463" mass="51022">MTAALDPHNIQGDILVGFPKKTETFLLFQIPENSVSGFRMSLARLLPKITTAQNTIDDRVEIRQHKRHHKTLLTKCGTNVAFTSKGLKKLGMIEDIGDAVFTAGMLADAQNLGDTGSTSASRFEPDWIPEFKNQMDGVILVAGDGHRTVDQQVQHIKTMFSVEGSNASIDIILKLSGDVRPGAESGHEHFGFNDGISQPAVDGFDLHPKPGQGNRIRSIILLGRDGDVEKRPPWALDGSFLAFRFLSQRVPEFNEFLVQNAPVTNDPTASASDLLGARLVGRWKSGAPIALKPFQDDPTLGVDPARNNNFDYEPSQEKCPFAAHSRKMYPRSDLPTQADASHRIIRRAITYGPELSQEEIDSKTTIHDRGLLFVSYQSNISNGFQFLQKSWANNVDFPPNKPQKPGFDPLIGQTSDLSPRTMTGGDPGDLEGSLDMTQQWVFSKGGEYFFAPSIPTLRNVLSH</sequence>
<keyword evidence="6" id="KW-0560">Oxidoreductase</keyword>
<dbReference type="Pfam" id="PF20628">
    <property type="entry name" value="Dyp_perox_C"/>
    <property type="match status" value="1"/>
</dbReference>
<keyword evidence="5" id="KW-0732">Signal</keyword>
<name>A0A9P8FV31_AURME</name>
<evidence type="ECO:0000259" key="10">
    <source>
        <dbReference type="Pfam" id="PF20628"/>
    </source>
</evidence>
<dbReference type="PROSITE" id="PS51404">
    <property type="entry name" value="DYP_PEROXIDASE"/>
    <property type="match status" value="1"/>
</dbReference>
<gene>
    <name evidence="12" type="ORF">KCU98_g6045</name>
</gene>
<dbReference type="InterPro" id="IPR006314">
    <property type="entry name" value="Dyp_peroxidase"/>
</dbReference>
<evidence type="ECO:0000256" key="8">
    <source>
        <dbReference type="ARBA" id="ARBA00025737"/>
    </source>
</evidence>
<evidence type="ECO:0000256" key="3">
    <source>
        <dbReference type="ARBA" id="ARBA00022617"/>
    </source>
</evidence>
<evidence type="ECO:0000259" key="11">
    <source>
        <dbReference type="Pfam" id="PF21105"/>
    </source>
</evidence>
<dbReference type="GO" id="GO:0046872">
    <property type="term" value="F:metal ion binding"/>
    <property type="evidence" value="ECO:0007669"/>
    <property type="project" value="UniProtKB-KW"/>
</dbReference>
<reference evidence="12" key="1">
    <citation type="journal article" date="2021" name="J Fungi (Basel)">
        <title>Virulence traits and population genomics of the black yeast Aureobasidium melanogenum.</title>
        <authorList>
            <person name="Cernosa A."/>
            <person name="Sun X."/>
            <person name="Gostincar C."/>
            <person name="Fang C."/>
            <person name="Gunde-Cimerman N."/>
            <person name="Song Z."/>
        </authorList>
    </citation>
    <scope>NUCLEOTIDE SEQUENCE</scope>
    <source>
        <strain evidence="12">EXF-9298</strain>
    </source>
</reference>
<evidence type="ECO:0000256" key="5">
    <source>
        <dbReference type="ARBA" id="ARBA00022729"/>
    </source>
</evidence>
<keyword evidence="7" id="KW-0408">Iron</keyword>
<dbReference type="InterPro" id="IPR049509">
    <property type="entry name" value="DyP_N"/>
</dbReference>
<evidence type="ECO:0000256" key="2">
    <source>
        <dbReference type="ARBA" id="ARBA00022559"/>
    </source>
</evidence>
<feature type="non-terminal residue" evidence="12">
    <location>
        <position position="463"/>
    </location>
</feature>
<evidence type="ECO:0000256" key="7">
    <source>
        <dbReference type="ARBA" id="ARBA00023004"/>
    </source>
</evidence>
<dbReference type="PANTHER" id="PTHR30521:SF4">
    <property type="entry name" value="DEFERROCHELATASE"/>
    <property type="match status" value="1"/>
</dbReference>
<keyword evidence="13" id="KW-1185">Reference proteome</keyword>
<evidence type="ECO:0000313" key="12">
    <source>
        <dbReference type="EMBL" id="KAG9983505.1"/>
    </source>
</evidence>
<evidence type="ECO:0000313" key="13">
    <source>
        <dbReference type="Proteomes" id="UP000729357"/>
    </source>
</evidence>
<feature type="domain" description="Dyp-type peroxidase C-terminal" evidence="10">
    <location>
        <begin position="292"/>
        <end position="391"/>
    </location>
</feature>
<dbReference type="GO" id="GO:0020037">
    <property type="term" value="F:heme binding"/>
    <property type="evidence" value="ECO:0007669"/>
    <property type="project" value="InterPro"/>
</dbReference>
<keyword evidence="3" id="KW-0349">Heme</keyword>
<evidence type="ECO:0000256" key="1">
    <source>
        <dbReference type="ARBA" id="ARBA00001970"/>
    </source>
</evidence>
<dbReference type="AlphaFoldDB" id="A0A9P8FV31"/>
<reference evidence="12" key="2">
    <citation type="submission" date="2021-08" db="EMBL/GenBank/DDBJ databases">
        <authorList>
            <person name="Gostincar C."/>
            <person name="Sun X."/>
            <person name="Song Z."/>
            <person name="Gunde-Cimerman N."/>
        </authorList>
    </citation>
    <scope>NUCLEOTIDE SEQUENCE</scope>
    <source>
        <strain evidence="12">EXF-9298</strain>
    </source>
</reference>
<dbReference type="InterPro" id="IPR011008">
    <property type="entry name" value="Dimeric_a/b-barrel"/>
</dbReference>
<dbReference type="EMBL" id="JAHFXS010000591">
    <property type="protein sequence ID" value="KAG9983505.1"/>
    <property type="molecule type" value="Genomic_DNA"/>
</dbReference>
<evidence type="ECO:0000256" key="4">
    <source>
        <dbReference type="ARBA" id="ARBA00022723"/>
    </source>
</evidence>
<protein>
    <recommendedName>
        <fullName evidence="14">Dyp-type peroxidase</fullName>
    </recommendedName>
</protein>
<dbReference type="GO" id="GO:0004601">
    <property type="term" value="F:peroxidase activity"/>
    <property type="evidence" value="ECO:0007669"/>
    <property type="project" value="UniProtKB-KW"/>
</dbReference>
<feature type="region of interest" description="Disordered" evidence="9">
    <location>
        <begin position="401"/>
        <end position="429"/>
    </location>
</feature>
<dbReference type="PANTHER" id="PTHR30521">
    <property type="entry name" value="DEFERROCHELATASE/PEROXIDASE"/>
    <property type="match status" value="1"/>
</dbReference>
<feature type="domain" description="DyP dimeric alpha+beta barrel" evidence="11">
    <location>
        <begin position="9"/>
        <end position="181"/>
    </location>
</feature>
<dbReference type="InterPro" id="IPR048328">
    <property type="entry name" value="Dyp_perox_C"/>
</dbReference>
<proteinExistence type="inferred from homology"/>
<keyword evidence="4" id="KW-0479">Metal-binding</keyword>
<dbReference type="SUPFAM" id="SSF54909">
    <property type="entry name" value="Dimeric alpha+beta barrel"/>
    <property type="match status" value="1"/>
</dbReference>
<evidence type="ECO:0000256" key="9">
    <source>
        <dbReference type="SAM" id="MobiDB-lite"/>
    </source>
</evidence>
<dbReference type="Proteomes" id="UP000729357">
    <property type="component" value="Unassembled WGS sequence"/>
</dbReference>
<feature type="compositionally biased region" description="Polar residues" evidence="9">
    <location>
        <begin position="412"/>
        <end position="421"/>
    </location>
</feature>
<organism evidence="12 13">
    <name type="scientific">Aureobasidium melanogenum</name>
    <name type="common">Aureobasidium pullulans var. melanogenum</name>
    <dbReference type="NCBI Taxonomy" id="46634"/>
    <lineage>
        <taxon>Eukaryota</taxon>
        <taxon>Fungi</taxon>
        <taxon>Dikarya</taxon>
        <taxon>Ascomycota</taxon>
        <taxon>Pezizomycotina</taxon>
        <taxon>Dothideomycetes</taxon>
        <taxon>Dothideomycetidae</taxon>
        <taxon>Dothideales</taxon>
        <taxon>Saccotheciaceae</taxon>
        <taxon>Aureobasidium</taxon>
    </lineage>
</organism>
<evidence type="ECO:0000256" key="6">
    <source>
        <dbReference type="ARBA" id="ARBA00023002"/>
    </source>
</evidence>
<dbReference type="NCBIfam" id="TIGR01413">
    <property type="entry name" value="Dyp_perox_fam"/>
    <property type="match status" value="1"/>
</dbReference>
<dbReference type="Pfam" id="PF21105">
    <property type="entry name" value="DyP_N"/>
    <property type="match status" value="1"/>
</dbReference>
<comment type="cofactor">
    <cofactor evidence="1">
        <name>heme b</name>
        <dbReference type="ChEBI" id="CHEBI:60344"/>
    </cofactor>
</comment>
<keyword evidence="2" id="KW-0575">Peroxidase</keyword>
<accession>A0A9P8FV31</accession>
<evidence type="ECO:0008006" key="14">
    <source>
        <dbReference type="Google" id="ProtNLM"/>
    </source>
</evidence>